<name>A0A7V3ZUC4_UNCW3</name>
<comment type="caution">
    <text evidence="1">The sequence shown here is derived from an EMBL/GenBank/DDBJ whole genome shotgun (WGS) entry which is preliminary data.</text>
</comment>
<proteinExistence type="predicted"/>
<dbReference type="InterPro" id="IPR036249">
    <property type="entry name" value="Thioredoxin-like_sf"/>
</dbReference>
<organism evidence="1">
    <name type="scientific">candidate division WOR-3 bacterium</name>
    <dbReference type="NCBI Taxonomy" id="2052148"/>
    <lineage>
        <taxon>Bacteria</taxon>
        <taxon>Bacteria division WOR-3</taxon>
    </lineage>
</organism>
<evidence type="ECO:0008006" key="2">
    <source>
        <dbReference type="Google" id="ProtNLM"/>
    </source>
</evidence>
<accession>A0A7V3ZUC4</accession>
<protein>
    <recommendedName>
        <fullName evidence="2">Thioredoxin-like fold domain-containing protein</fullName>
    </recommendedName>
</protein>
<sequence>MKIYLFGNSNCKACKDILNKLNYYKENFNKNLEIVYFDTETPDGMAEACFYDVWDIPQVLLIKDGEVIKRWEKTAPTFEELNNLWKS</sequence>
<evidence type="ECO:0000313" key="1">
    <source>
        <dbReference type="EMBL" id="HGK63326.1"/>
    </source>
</evidence>
<reference evidence="1" key="1">
    <citation type="journal article" date="2020" name="mSystems">
        <title>Genome- and Community-Level Interaction Insights into Carbon Utilization and Element Cycling Functions of Hydrothermarchaeota in Hydrothermal Sediment.</title>
        <authorList>
            <person name="Zhou Z."/>
            <person name="Liu Y."/>
            <person name="Xu W."/>
            <person name="Pan J."/>
            <person name="Luo Z.H."/>
            <person name="Li M."/>
        </authorList>
    </citation>
    <scope>NUCLEOTIDE SEQUENCE [LARGE SCALE GENOMIC DNA]</scope>
    <source>
        <strain evidence="1">SpSt-697</strain>
    </source>
</reference>
<gene>
    <name evidence="1" type="ORF">ENU74_01820</name>
</gene>
<dbReference type="Gene3D" id="3.40.30.10">
    <property type="entry name" value="Glutaredoxin"/>
    <property type="match status" value="1"/>
</dbReference>
<dbReference type="EMBL" id="DTDR01000054">
    <property type="protein sequence ID" value="HGK63326.1"/>
    <property type="molecule type" value="Genomic_DNA"/>
</dbReference>
<dbReference type="AlphaFoldDB" id="A0A7V3ZUC4"/>
<dbReference type="SUPFAM" id="SSF52833">
    <property type="entry name" value="Thioredoxin-like"/>
    <property type="match status" value="1"/>
</dbReference>